<evidence type="ECO:0000256" key="2">
    <source>
        <dbReference type="SAM" id="MobiDB-lite"/>
    </source>
</evidence>
<protein>
    <submittedName>
        <fullName evidence="3">Uncharacterized protein</fullName>
    </submittedName>
</protein>
<name>A0ABQ8YL01_9EUKA</name>
<keyword evidence="1" id="KW-0175">Coiled coil</keyword>
<feature type="compositionally biased region" description="Polar residues" evidence="2">
    <location>
        <begin position="235"/>
        <end position="244"/>
    </location>
</feature>
<organism evidence="3 4">
    <name type="scientific">Anaeramoeba flamelloides</name>
    <dbReference type="NCBI Taxonomy" id="1746091"/>
    <lineage>
        <taxon>Eukaryota</taxon>
        <taxon>Metamonada</taxon>
        <taxon>Anaeramoebidae</taxon>
        <taxon>Anaeramoeba</taxon>
    </lineage>
</organism>
<proteinExistence type="predicted"/>
<evidence type="ECO:0000313" key="3">
    <source>
        <dbReference type="EMBL" id="KAJ6245334.1"/>
    </source>
</evidence>
<feature type="coiled-coil region" evidence="1">
    <location>
        <begin position="541"/>
        <end position="568"/>
    </location>
</feature>
<comment type="caution">
    <text evidence="3">The sequence shown here is derived from an EMBL/GenBank/DDBJ whole genome shotgun (WGS) entry which is preliminary data.</text>
</comment>
<dbReference type="Proteomes" id="UP001150062">
    <property type="component" value="Unassembled WGS sequence"/>
</dbReference>
<evidence type="ECO:0000313" key="4">
    <source>
        <dbReference type="Proteomes" id="UP001150062"/>
    </source>
</evidence>
<keyword evidence="4" id="KW-1185">Reference proteome</keyword>
<feature type="region of interest" description="Disordered" evidence="2">
    <location>
        <begin position="175"/>
        <end position="198"/>
    </location>
</feature>
<feature type="compositionally biased region" description="Low complexity" evidence="2">
    <location>
        <begin position="264"/>
        <end position="279"/>
    </location>
</feature>
<gene>
    <name evidence="3" type="ORF">M0813_20286</name>
</gene>
<evidence type="ECO:0000256" key="1">
    <source>
        <dbReference type="SAM" id="Coils"/>
    </source>
</evidence>
<reference evidence="3" key="1">
    <citation type="submission" date="2022-08" db="EMBL/GenBank/DDBJ databases">
        <title>Novel sulfate-reducing endosymbionts in the free-living metamonad Anaeramoeba.</title>
        <authorList>
            <person name="Jerlstrom-Hultqvist J."/>
            <person name="Cepicka I."/>
            <person name="Gallot-Lavallee L."/>
            <person name="Salas-Leiva D."/>
            <person name="Curtis B.A."/>
            <person name="Zahonova K."/>
            <person name="Pipaliya S."/>
            <person name="Dacks J."/>
            <person name="Roger A.J."/>
        </authorList>
    </citation>
    <scope>NUCLEOTIDE SEQUENCE</scope>
    <source>
        <strain evidence="3">Schooner1</strain>
    </source>
</reference>
<dbReference type="EMBL" id="JAOAOG010000145">
    <property type="protein sequence ID" value="KAJ6245334.1"/>
    <property type="molecule type" value="Genomic_DNA"/>
</dbReference>
<feature type="region of interest" description="Disordered" evidence="2">
    <location>
        <begin position="234"/>
        <end position="326"/>
    </location>
</feature>
<feature type="compositionally biased region" description="Polar residues" evidence="2">
    <location>
        <begin position="280"/>
        <end position="307"/>
    </location>
</feature>
<accession>A0ABQ8YL01</accession>
<sequence length="628" mass="73065">MGKNNSKEIVKHDLKTIRSLVPKKYSPNHYKTKNYLLNDLTNPKVNIAIEEETTLFHEAIKCCGEKVLTYLLLVGADPSLNITRISSKKFVGQIVNNYFGYSNQTNNLLNSQKEKAQDIDTKPVMEILSSLEFAEEAKNKDAIRVIRHFEMSPKNFKEQFADRYQIPQQYLKIAFSGNRKNTKSNSTTNRKTNQKMNCKEYILVNKSEIQNEEESQKDQTNVIPIENMSDHQTKIEQNSSNSCFHSDPVIINSTTQKNSKVRSETSTSSTSSKSKNSTTQPKYSITLNKSPRGSEASLSLVGSTNKKNPFELPKSNFQKNDDVDSENSNGMFSLNFSSLFETNESMLPQLCIQENNIQDVYDLIQVIKRIYQYKKELKNDQKNTYQEKNDFSDHKTISKRKKQFRIDPKIISGLHKLRIMNKQFTNMQKRTETEMEKDLEFKIQKDRLNLLQQMKKRILEINERIQKDSEVNVFFKKIQLILADILCVSFISDISYSNDIYINFFHKHHQKVCKVGNSQKKISKLTIDFGELIGFQNEEQSKSLISQIKKQNRKLKKLKREEKEYRLIVESLSLLIDCNSKIQNKLQKMKHIQFEIDKFDSQLSKMTNIQEKKNPDVFDNVSLSDDDD</sequence>